<dbReference type="eggNOG" id="COG4221">
    <property type="taxonomic scope" value="Bacteria"/>
</dbReference>
<dbReference type="InterPro" id="IPR036291">
    <property type="entry name" value="NAD(P)-bd_dom_sf"/>
</dbReference>
<keyword evidence="4" id="KW-1185">Reference proteome</keyword>
<accession>K6X1L0</accession>
<evidence type="ECO:0000313" key="4">
    <source>
        <dbReference type="Proteomes" id="UP000008363"/>
    </source>
</evidence>
<organism evidence="3 4">
    <name type="scientific">Gordonia rhizosphera NBRC 16068</name>
    <dbReference type="NCBI Taxonomy" id="1108045"/>
    <lineage>
        <taxon>Bacteria</taxon>
        <taxon>Bacillati</taxon>
        <taxon>Actinomycetota</taxon>
        <taxon>Actinomycetes</taxon>
        <taxon>Mycobacteriales</taxon>
        <taxon>Gordoniaceae</taxon>
        <taxon>Gordonia</taxon>
    </lineage>
</organism>
<dbReference type="InterPro" id="IPR020904">
    <property type="entry name" value="Sc_DH/Rdtase_CS"/>
</dbReference>
<dbReference type="RefSeq" id="WP_006337370.1">
    <property type="nucleotide sequence ID" value="NZ_BAHC01000186.1"/>
</dbReference>
<dbReference type="InterPro" id="IPR002347">
    <property type="entry name" value="SDR_fam"/>
</dbReference>
<dbReference type="GO" id="GO:0016491">
    <property type="term" value="F:oxidoreductase activity"/>
    <property type="evidence" value="ECO:0007669"/>
    <property type="project" value="UniProtKB-KW"/>
</dbReference>
<evidence type="ECO:0000256" key="1">
    <source>
        <dbReference type="ARBA" id="ARBA00006484"/>
    </source>
</evidence>
<dbReference type="PROSITE" id="PS00061">
    <property type="entry name" value="ADH_SHORT"/>
    <property type="match status" value="1"/>
</dbReference>
<proteinExistence type="inferred from homology"/>
<dbReference type="STRING" id="1108045.GORHZ_186_00600"/>
<dbReference type="Proteomes" id="UP000008363">
    <property type="component" value="Unassembled WGS sequence"/>
</dbReference>
<dbReference type="Gene3D" id="3.40.50.720">
    <property type="entry name" value="NAD(P)-binding Rossmann-like Domain"/>
    <property type="match status" value="1"/>
</dbReference>
<comment type="caution">
    <text evidence="3">The sequence shown here is derived from an EMBL/GenBank/DDBJ whole genome shotgun (WGS) entry which is preliminary data.</text>
</comment>
<dbReference type="NCBIfam" id="NF005854">
    <property type="entry name" value="PRK07775.1"/>
    <property type="match status" value="1"/>
</dbReference>
<reference evidence="3 4" key="1">
    <citation type="submission" date="2012-08" db="EMBL/GenBank/DDBJ databases">
        <title>Whole genome shotgun sequence of Gordonia rhizosphera NBRC 16068.</title>
        <authorList>
            <person name="Takarada H."/>
            <person name="Isaki S."/>
            <person name="Hosoyama A."/>
            <person name="Tsuchikane K."/>
            <person name="Katsumata H."/>
            <person name="Baba S."/>
            <person name="Ohji S."/>
            <person name="Yamazaki S."/>
            <person name="Fujita N."/>
        </authorList>
    </citation>
    <scope>NUCLEOTIDE SEQUENCE [LARGE SCALE GENOMIC DNA]</scope>
    <source>
        <strain evidence="3 4">NBRC 16068</strain>
    </source>
</reference>
<evidence type="ECO:0000313" key="3">
    <source>
        <dbReference type="EMBL" id="GAB92689.1"/>
    </source>
</evidence>
<dbReference type="PANTHER" id="PTHR44196">
    <property type="entry name" value="DEHYDROGENASE/REDUCTASE SDR FAMILY MEMBER 7B"/>
    <property type="match status" value="1"/>
</dbReference>
<dbReference type="CDD" id="cd05233">
    <property type="entry name" value="SDR_c"/>
    <property type="match status" value="1"/>
</dbReference>
<evidence type="ECO:0000256" key="2">
    <source>
        <dbReference type="ARBA" id="ARBA00023002"/>
    </source>
</evidence>
<dbReference type="PANTHER" id="PTHR44196:SF1">
    <property type="entry name" value="DEHYDROGENASE_REDUCTASE SDR FAMILY MEMBER 7B"/>
    <property type="match status" value="1"/>
</dbReference>
<dbReference type="AlphaFoldDB" id="K6X1L0"/>
<dbReference type="OrthoDB" id="9775296at2"/>
<sequence length="268" mass="28127">MAYVPHPDRRPALICGASSGIGASTAEMLAAAGYPVALAARRVNKLQEIVDRITSAGGEAVAVPLDVTDAASVTECVAKAQAALGDLEIVVNGAGDVHFAKSFEVTPEDFAAQVDIHLLGAFRVYRAVINGMIERGRGDIVFIGSDVAQEHRPWMAAYGAAKIGLDALASTAQLELEGTGVRVGVIRPGQVITGMGMDLDPVVGEKMLSDWVRYGFARNSNFLRPEHIAQAITTIVGMPRGAHMRAVEVEAEGAIPKRSKKATEGGGK</sequence>
<dbReference type="Pfam" id="PF00106">
    <property type="entry name" value="adh_short"/>
    <property type="match status" value="1"/>
</dbReference>
<protein>
    <submittedName>
        <fullName evidence="3">Putative oxidoreductase</fullName>
    </submittedName>
</protein>
<name>K6X1L0_9ACTN</name>
<gene>
    <name evidence="3" type="ORF">GORHZ_186_00600</name>
</gene>
<dbReference type="GO" id="GO:0016020">
    <property type="term" value="C:membrane"/>
    <property type="evidence" value="ECO:0007669"/>
    <property type="project" value="TreeGrafter"/>
</dbReference>
<comment type="similarity">
    <text evidence="1">Belongs to the short-chain dehydrogenases/reductases (SDR) family.</text>
</comment>
<dbReference type="PRINTS" id="PR00081">
    <property type="entry name" value="GDHRDH"/>
</dbReference>
<keyword evidence="2" id="KW-0560">Oxidoreductase</keyword>
<dbReference type="SUPFAM" id="SSF51735">
    <property type="entry name" value="NAD(P)-binding Rossmann-fold domains"/>
    <property type="match status" value="1"/>
</dbReference>
<dbReference type="EMBL" id="BAHC01000186">
    <property type="protein sequence ID" value="GAB92689.1"/>
    <property type="molecule type" value="Genomic_DNA"/>
</dbReference>